<feature type="domain" description="PAS" evidence="2">
    <location>
        <begin position="501"/>
        <end position="557"/>
    </location>
</feature>
<feature type="domain" description="GGDEF" evidence="5">
    <location>
        <begin position="658"/>
        <end position="792"/>
    </location>
</feature>
<evidence type="ECO:0000259" key="3">
    <source>
        <dbReference type="PROSITE" id="PS50113"/>
    </source>
</evidence>
<dbReference type="PROSITE" id="PS50113">
    <property type="entry name" value="PAC"/>
    <property type="match status" value="1"/>
</dbReference>
<dbReference type="SMART" id="SM00091">
    <property type="entry name" value="PAS"/>
    <property type="match status" value="2"/>
</dbReference>
<dbReference type="CDD" id="cd00130">
    <property type="entry name" value="PAS"/>
    <property type="match status" value="1"/>
</dbReference>
<evidence type="ECO:0000313" key="6">
    <source>
        <dbReference type="EMBL" id="CAG9169845.1"/>
    </source>
</evidence>
<feature type="transmembrane region" description="Helical" evidence="1">
    <location>
        <begin position="180"/>
        <end position="197"/>
    </location>
</feature>
<dbReference type="Gene3D" id="3.20.20.450">
    <property type="entry name" value="EAL domain"/>
    <property type="match status" value="1"/>
</dbReference>
<dbReference type="SUPFAM" id="SSF141868">
    <property type="entry name" value="EAL domain-like"/>
    <property type="match status" value="1"/>
</dbReference>
<keyword evidence="7" id="KW-1185">Reference proteome</keyword>
<dbReference type="InterPro" id="IPR029016">
    <property type="entry name" value="GAF-like_dom_sf"/>
</dbReference>
<dbReference type="SUPFAM" id="SSF55073">
    <property type="entry name" value="Nucleotide cyclase"/>
    <property type="match status" value="1"/>
</dbReference>
<dbReference type="SMART" id="SM00267">
    <property type="entry name" value="GGDEF"/>
    <property type="match status" value="1"/>
</dbReference>
<dbReference type="Gene3D" id="3.30.70.270">
    <property type="match status" value="1"/>
</dbReference>
<dbReference type="InterPro" id="IPR052155">
    <property type="entry name" value="Biofilm_reg_signaling"/>
</dbReference>
<evidence type="ECO:0000313" key="7">
    <source>
        <dbReference type="Proteomes" id="UP000701702"/>
    </source>
</evidence>
<dbReference type="Pfam" id="PF13185">
    <property type="entry name" value="GAF_2"/>
    <property type="match status" value="1"/>
</dbReference>
<dbReference type="PANTHER" id="PTHR44757:SF2">
    <property type="entry name" value="BIOFILM ARCHITECTURE MAINTENANCE PROTEIN MBAA"/>
    <property type="match status" value="1"/>
</dbReference>
<dbReference type="NCBIfam" id="TIGR00254">
    <property type="entry name" value="GGDEF"/>
    <property type="match status" value="1"/>
</dbReference>
<organism evidence="6 7">
    <name type="scientific">Cupriavidus pinatubonensis</name>
    <dbReference type="NCBI Taxonomy" id="248026"/>
    <lineage>
        <taxon>Bacteria</taxon>
        <taxon>Pseudomonadati</taxon>
        <taxon>Pseudomonadota</taxon>
        <taxon>Betaproteobacteria</taxon>
        <taxon>Burkholderiales</taxon>
        <taxon>Burkholderiaceae</taxon>
        <taxon>Cupriavidus</taxon>
    </lineage>
</organism>
<dbReference type="Gene3D" id="3.30.450.20">
    <property type="entry name" value="PAS domain"/>
    <property type="match status" value="2"/>
</dbReference>
<evidence type="ECO:0000256" key="1">
    <source>
        <dbReference type="SAM" id="Phobius"/>
    </source>
</evidence>
<reference evidence="6 7" key="1">
    <citation type="submission" date="2021-08" db="EMBL/GenBank/DDBJ databases">
        <authorList>
            <person name="Peeters C."/>
        </authorList>
    </citation>
    <scope>NUCLEOTIDE SEQUENCE [LARGE SCALE GENOMIC DNA]</scope>
    <source>
        <strain evidence="6 7">LMG 23994</strain>
    </source>
</reference>
<dbReference type="Proteomes" id="UP000701702">
    <property type="component" value="Unassembled WGS sequence"/>
</dbReference>
<dbReference type="PANTHER" id="PTHR44757">
    <property type="entry name" value="DIGUANYLATE CYCLASE DGCP"/>
    <property type="match status" value="1"/>
</dbReference>
<dbReference type="PROSITE" id="PS50887">
    <property type="entry name" value="GGDEF"/>
    <property type="match status" value="1"/>
</dbReference>
<dbReference type="CDD" id="cd01948">
    <property type="entry name" value="EAL"/>
    <property type="match status" value="1"/>
</dbReference>
<dbReference type="InterPro" id="IPR029787">
    <property type="entry name" value="Nucleotide_cyclase"/>
</dbReference>
<dbReference type="Gene3D" id="3.30.450.40">
    <property type="match status" value="1"/>
</dbReference>
<dbReference type="PROSITE" id="PS50112">
    <property type="entry name" value="PAS"/>
    <property type="match status" value="1"/>
</dbReference>
<keyword evidence="1" id="KW-0472">Membrane</keyword>
<gene>
    <name evidence="6" type="ORF">LMG23994_01692</name>
</gene>
<dbReference type="InterPro" id="IPR003018">
    <property type="entry name" value="GAF"/>
</dbReference>
<dbReference type="SUPFAM" id="SSF55785">
    <property type="entry name" value="PYP-like sensor domain (PAS domain)"/>
    <property type="match status" value="2"/>
</dbReference>
<name>A0ABM8WR05_9BURK</name>
<dbReference type="InterPro" id="IPR000160">
    <property type="entry name" value="GGDEF_dom"/>
</dbReference>
<dbReference type="InterPro" id="IPR000700">
    <property type="entry name" value="PAS-assoc_C"/>
</dbReference>
<proteinExistence type="predicted"/>
<evidence type="ECO:0000259" key="4">
    <source>
        <dbReference type="PROSITE" id="PS50883"/>
    </source>
</evidence>
<feature type="transmembrane region" description="Helical" evidence="1">
    <location>
        <begin position="12"/>
        <end position="31"/>
    </location>
</feature>
<dbReference type="Pfam" id="PF08448">
    <property type="entry name" value="PAS_4"/>
    <property type="match status" value="1"/>
</dbReference>
<evidence type="ECO:0008006" key="8">
    <source>
        <dbReference type="Google" id="ProtNLM"/>
    </source>
</evidence>
<dbReference type="SUPFAM" id="SSF55781">
    <property type="entry name" value="GAF domain-like"/>
    <property type="match status" value="1"/>
</dbReference>
<dbReference type="EMBL" id="CAJZAF010000007">
    <property type="protein sequence ID" value="CAG9169845.1"/>
    <property type="molecule type" value="Genomic_DNA"/>
</dbReference>
<dbReference type="InterPro" id="IPR043128">
    <property type="entry name" value="Rev_trsase/Diguanyl_cyclase"/>
</dbReference>
<dbReference type="Pfam" id="PF00563">
    <property type="entry name" value="EAL"/>
    <property type="match status" value="1"/>
</dbReference>
<dbReference type="InterPro" id="IPR000014">
    <property type="entry name" value="PAS"/>
</dbReference>
<dbReference type="Pfam" id="PF00990">
    <property type="entry name" value="GGDEF"/>
    <property type="match status" value="1"/>
</dbReference>
<keyword evidence="1" id="KW-1133">Transmembrane helix</keyword>
<dbReference type="Pfam" id="PF13426">
    <property type="entry name" value="PAS_9"/>
    <property type="match status" value="1"/>
</dbReference>
<dbReference type="NCBIfam" id="TIGR00229">
    <property type="entry name" value="sensory_box"/>
    <property type="match status" value="1"/>
</dbReference>
<dbReference type="PROSITE" id="PS50883">
    <property type="entry name" value="EAL"/>
    <property type="match status" value="1"/>
</dbReference>
<keyword evidence="1" id="KW-0812">Transmembrane</keyword>
<dbReference type="InterPro" id="IPR001633">
    <property type="entry name" value="EAL_dom"/>
</dbReference>
<dbReference type="CDD" id="cd01949">
    <property type="entry name" value="GGDEF"/>
    <property type="match status" value="1"/>
</dbReference>
<protein>
    <recommendedName>
        <fullName evidence="8">Diguanylate cyclase/phosphodiesterase with PAS/PAC and GAF sensor(S)</fullName>
    </recommendedName>
</protein>
<evidence type="ECO:0000259" key="2">
    <source>
        <dbReference type="PROSITE" id="PS50112"/>
    </source>
</evidence>
<dbReference type="InterPro" id="IPR013656">
    <property type="entry name" value="PAS_4"/>
</dbReference>
<dbReference type="InterPro" id="IPR035965">
    <property type="entry name" value="PAS-like_dom_sf"/>
</dbReference>
<comment type="caution">
    <text evidence="6">The sequence shown here is derived from an EMBL/GenBank/DDBJ whole genome shotgun (WGS) entry which is preliminary data.</text>
</comment>
<accession>A0ABM8WR05</accession>
<dbReference type="InterPro" id="IPR035919">
    <property type="entry name" value="EAL_sf"/>
</dbReference>
<dbReference type="SMART" id="SM00052">
    <property type="entry name" value="EAL"/>
    <property type="match status" value="1"/>
</dbReference>
<feature type="domain" description="EAL" evidence="4">
    <location>
        <begin position="801"/>
        <end position="1055"/>
    </location>
</feature>
<evidence type="ECO:0000259" key="5">
    <source>
        <dbReference type="PROSITE" id="PS50887"/>
    </source>
</evidence>
<sequence>MSKPPSQIHGPRPILTALTLFVSITMVLMGWSNYRWDQALGESLIALDRLADSRRAATAAELHLERILNGDASSTRDLVIASLTRAREASQGLVKGYGQLAGFALIHPPTARIGEAAAAYAAELETMADAIRRRLANPATTTGLELRKRSRVMEETASALESIILRDTATRRLALHRLDALNIGLVGVLTLLLYLLLARTERRRARALEELTTSESHLHAIVSGLPGVSFLLDTAGRYLGVFGSETELLLEPAEVILQRQITDFLPAEAAAGCLKTIAETLSSRRTNAYEYRLTINGRERWFDARVAPVGDTDSVIWLAWDVTERREAEQRVRELSRLYGFLSHVNQASISAATRETLFERVCSAAQQFGGFRRAWVEEFDHVVAARCGGDPHPIDPGAVDSAAADPIDAWTRGEIVCFTGRAGDLAPDWAARDLAGGMSACAGIPLRCDQELIGVLHLASDSLDLTRSDEIGLLREIGGDISLALTRLDRNAKHAVQAARIQLLAAALESSRDGIMITDLDARIVSVNRAFTNQTGYTEAEAVGQTPRLLRSNLHPGEFYRAIHEALARKGYWHGEIWNQTKNGKLVPQFLSISTVPGTDGQAKYFVSALTDLTHLKQAEDRLDALTHFDPLTELPNRLLIRMRLEQALAMTEQRGNRLAVLFIDLDHFQTINDGLGHAVGDELLSAVAQRLQGLLRREDILGRQSGDEFVVVIHDIGDVNAAAEVARTIMESFAQPFCLPTVGELFAQVSIGVAVPPEDGSHAAELIRNAEAAMHEAKRSGRATWRSYAAGYTSAASSRLTLEARLRRALRQELFEIHYQPLVNLEDGRIIGAEALVRLRPDGGNQVGPAEFIPLLEETGMILPLGQWVQREVCRQGRQWLDEGREIEMIAVNLSAAEIRSGSVQAQLRDILAETGFPPERLELEVTESGLMSRGGQAAEFLRSLKALGIKLAIDDFGTGYSSLAYLRRFPVDKLKIDRSFIRYIPDETADMQLVATIVAMAKGLGLRVLAEGVETEAQRLFLERLGCDVWQGYLCSPPLPAADFASRFLNPGARL</sequence>
<feature type="domain" description="PAC" evidence="3">
    <location>
        <begin position="574"/>
        <end position="626"/>
    </location>
</feature>